<feature type="binding site" evidence="2">
    <location>
        <position position="208"/>
    </location>
    <ligand>
        <name>Zn(2+)</name>
        <dbReference type="ChEBI" id="CHEBI:29105"/>
        <label>1</label>
        <note>catalytic</note>
    </ligand>
</feature>
<dbReference type="PANTHER" id="PTHR30304">
    <property type="entry name" value="D-TAGATOSE-1,6-BISPHOSPHATE ALDOLASE"/>
    <property type="match status" value="1"/>
</dbReference>
<gene>
    <name evidence="3" type="ordered locus">Theco_1182</name>
</gene>
<keyword evidence="2" id="KW-0862">Zinc</keyword>
<dbReference type="KEGG" id="tco:Theco_1182"/>
<dbReference type="eggNOG" id="COG0191">
    <property type="taxonomic scope" value="Bacteria"/>
</dbReference>
<reference evidence="4" key="1">
    <citation type="submission" date="2012-01" db="EMBL/GenBank/DDBJ databases">
        <title>Complete sequence of chromosome of Thermobacillus composti KWC4.</title>
        <authorList>
            <person name="Lucas S."/>
            <person name="Han J."/>
            <person name="Lapidus A."/>
            <person name="Cheng J.-F."/>
            <person name="Goodwin L."/>
            <person name="Pitluck S."/>
            <person name="Peters L."/>
            <person name="Ovchinnikova G."/>
            <person name="Teshima H."/>
            <person name="Detter J.C."/>
            <person name="Han C."/>
            <person name="Tapia R."/>
            <person name="Land M."/>
            <person name="Hauser L."/>
            <person name="Kyrpides N."/>
            <person name="Ivanova N."/>
            <person name="Pagani I."/>
            <person name="Anderson I."/>
            <person name="Woyke T."/>
        </authorList>
    </citation>
    <scope>NUCLEOTIDE SEQUENCE [LARGE SCALE GENOMIC DNA]</scope>
    <source>
        <strain evidence="4">DSM 18247 / JCM 13945 / KWC4</strain>
    </source>
</reference>
<dbReference type="NCBIfam" id="TIGR00167">
    <property type="entry name" value="cbbA"/>
    <property type="match status" value="1"/>
</dbReference>
<protein>
    <submittedName>
        <fullName evidence="3">Ketose-bisphosphate aldolase</fullName>
    </submittedName>
</protein>
<dbReference type="SUPFAM" id="SSF51569">
    <property type="entry name" value="Aldolase"/>
    <property type="match status" value="1"/>
</dbReference>
<dbReference type="InterPro" id="IPR000771">
    <property type="entry name" value="FBA_II"/>
</dbReference>
<dbReference type="AlphaFoldDB" id="L0EAT1"/>
<sequence>MLVTMTELLSVAYENKFAVGAFNIGNSEFLRAILETAEEHKSPVILAIHPSELEFLTDNFVAYCREAANKTKVPVVIHLDHGGSSADIIRAIRCGFTSVMIDASKYNFEENVRITREATELAHKAGVSVEAELGNVGQAEGSMEEGADECLYTDPAEAKKFVELTGIDTLAVAIGTAHGIYPKDRKPKLQIDRLKQIQSVVSIPLVLHGGSDNTDEEVAESIQYGISKVNISSEMKRVFFNQLRENLEQSPNGFEPTQLFPSAIDATKQLILKKMQLFGSIGKSDLYK</sequence>
<comment type="cofactor">
    <cofactor evidence="2">
        <name>Zn(2+)</name>
        <dbReference type="ChEBI" id="CHEBI:29105"/>
    </cofactor>
    <text evidence="2">Binds 2 Zn(2+) ions per subunit. One is catalytic and the other provides a structural contribution.</text>
</comment>
<dbReference type="RefSeq" id="WP_015254110.1">
    <property type="nucleotide sequence ID" value="NC_019897.1"/>
</dbReference>
<dbReference type="Proteomes" id="UP000010795">
    <property type="component" value="Chromosome"/>
</dbReference>
<dbReference type="Gene3D" id="3.20.20.70">
    <property type="entry name" value="Aldolase class I"/>
    <property type="match status" value="1"/>
</dbReference>
<evidence type="ECO:0000313" key="4">
    <source>
        <dbReference type="Proteomes" id="UP000010795"/>
    </source>
</evidence>
<feature type="binding site" evidence="2">
    <location>
        <position position="132"/>
    </location>
    <ligand>
        <name>Zn(2+)</name>
        <dbReference type="ChEBI" id="CHEBI:29105"/>
        <label>2</label>
    </ligand>
</feature>
<feature type="binding site" evidence="2">
    <location>
        <position position="178"/>
    </location>
    <ligand>
        <name>Zn(2+)</name>
        <dbReference type="ChEBI" id="CHEBI:29105"/>
        <label>1</label>
        <note>catalytic</note>
    </ligand>
</feature>
<dbReference type="PROSITE" id="PS00602">
    <property type="entry name" value="ALDOLASE_CLASS_II_1"/>
    <property type="match status" value="1"/>
</dbReference>
<accession>L0EAT1</accession>
<proteinExistence type="predicted"/>
<evidence type="ECO:0000256" key="1">
    <source>
        <dbReference type="PIRSR" id="PIRSR001359-1"/>
    </source>
</evidence>
<dbReference type="GO" id="GO:0008270">
    <property type="term" value="F:zinc ion binding"/>
    <property type="evidence" value="ECO:0007669"/>
    <property type="project" value="InterPro"/>
</dbReference>
<name>L0EAT1_THECK</name>
<dbReference type="OrthoDB" id="9803995at2"/>
<dbReference type="GO" id="GO:0016832">
    <property type="term" value="F:aldehyde-lyase activity"/>
    <property type="evidence" value="ECO:0007669"/>
    <property type="project" value="InterPro"/>
</dbReference>
<dbReference type="Pfam" id="PF01116">
    <property type="entry name" value="F_bP_aldolase"/>
    <property type="match status" value="1"/>
</dbReference>
<evidence type="ECO:0000313" key="3">
    <source>
        <dbReference type="EMBL" id="AGA57353.1"/>
    </source>
</evidence>
<feature type="binding site" evidence="2">
    <location>
        <position position="102"/>
    </location>
    <ligand>
        <name>Zn(2+)</name>
        <dbReference type="ChEBI" id="CHEBI:29105"/>
        <label>2</label>
    </ligand>
</feature>
<dbReference type="PANTHER" id="PTHR30304:SF0">
    <property type="entry name" value="D-TAGATOSE-1,6-BISPHOSPHATE ALDOLASE SUBUNIT GATY-RELATED"/>
    <property type="match status" value="1"/>
</dbReference>
<dbReference type="CDD" id="cd00947">
    <property type="entry name" value="TBP_aldolase_IIB"/>
    <property type="match status" value="1"/>
</dbReference>
<evidence type="ECO:0000256" key="2">
    <source>
        <dbReference type="PIRSR" id="PIRSR001359-3"/>
    </source>
</evidence>
<dbReference type="InterPro" id="IPR050246">
    <property type="entry name" value="Class_II_FBP_aldolase"/>
</dbReference>
<dbReference type="EMBL" id="CP003255">
    <property type="protein sequence ID" value="AGA57353.1"/>
    <property type="molecule type" value="Genomic_DNA"/>
</dbReference>
<dbReference type="STRING" id="717605.Theco_1182"/>
<feature type="binding site" evidence="2">
    <location>
        <position position="81"/>
    </location>
    <ligand>
        <name>Zn(2+)</name>
        <dbReference type="ChEBI" id="CHEBI:29105"/>
        <label>1</label>
        <note>catalytic</note>
    </ligand>
</feature>
<dbReference type="HOGENOM" id="CLU_040088_0_1_9"/>
<feature type="active site" description="Proton donor" evidence="1">
    <location>
        <position position="80"/>
    </location>
</feature>
<keyword evidence="2" id="KW-0479">Metal-binding</keyword>
<keyword evidence="4" id="KW-1185">Reference proteome</keyword>
<dbReference type="NCBIfam" id="NF006042">
    <property type="entry name" value="PRK08185.1"/>
    <property type="match status" value="1"/>
</dbReference>
<dbReference type="PIRSF" id="PIRSF001359">
    <property type="entry name" value="F_bP_aldolase_II"/>
    <property type="match status" value="1"/>
</dbReference>
<organism evidence="3 4">
    <name type="scientific">Thermobacillus composti (strain DSM 18247 / JCM 13945 / KWC4)</name>
    <dbReference type="NCBI Taxonomy" id="717605"/>
    <lineage>
        <taxon>Bacteria</taxon>
        <taxon>Bacillati</taxon>
        <taxon>Bacillota</taxon>
        <taxon>Bacilli</taxon>
        <taxon>Bacillales</taxon>
        <taxon>Paenibacillaceae</taxon>
        <taxon>Thermobacillus</taxon>
    </lineage>
</organism>
<dbReference type="GO" id="GO:0005975">
    <property type="term" value="P:carbohydrate metabolic process"/>
    <property type="evidence" value="ECO:0007669"/>
    <property type="project" value="InterPro"/>
</dbReference>
<dbReference type="InterPro" id="IPR013785">
    <property type="entry name" value="Aldolase_TIM"/>
</dbReference>